<reference evidence="2" key="1">
    <citation type="submission" date="2024-06" db="EMBL/GenBank/DDBJ databases">
        <title>Mesorhizobium karijinii sp. nov., a symbiont of the iconic Swainsona formosa from arid Australia.</title>
        <authorList>
            <person name="Hill Y.J."/>
            <person name="Watkin E.L.J."/>
            <person name="O'Hara G.W."/>
            <person name="Terpolilli J."/>
            <person name="Tye M.L."/>
            <person name="Kohlmeier M.G."/>
        </authorList>
    </citation>
    <scope>NUCLEOTIDE SEQUENCE</scope>
    <source>
        <strain evidence="2">WSM2240</strain>
    </source>
</reference>
<dbReference type="RefSeq" id="WP_353644674.1">
    <property type="nucleotide sequence ID" value="NZ_CP159253.1"/>
</dbReference>
<protein>
    <submittedName>
        <fullName evidence="2">Uncharacterized protein</fullName>
    </submittedName>
</protein>
<sequence length="148" mass="15767">MRFVILAAALVAAGPVHASGGLWCDNVGGPVKINIQSGVTRGMGFPVFDFRASSEVDDATIGEDLRKISFDGAHLPQYWSHGEDLNMVLYRERDTEIFGSVEITILTKAAGDDIEYNGTYTYTAYDGGGNNGQGSTVTHTGKVSCGVE</sequence>
<evidence type="ECO:0000256" key="1">
    <source>
        <dbReference type="SAM" id="SignalP"/>
    </source>
</evidence>
<proteinExistence type="predicted"/>
<name>A0AAU8CLN0_9HYPH</name>
<gene>
    <name evidence="2" type="ORF">ABVK50_21335</name>
</gene>
<dbReference type="AlphaFoldDB" id="A0AAU8CLN0"/>
<dbReference type="EMBL" id="CP159253">
    <property type="protein sequence ID" value="XCG47785.1"/>
    <property type="molecule type" value="Genomic_DNA"/>
</dbReference>
<organism evidence="2">
    <name type="scientific">Mesorhizobium sp. WSM2240</name>
    <dbReference type="NCBI Taxonomy" id="3228851"/>
    <lineage>
        <taxon>Bacteria</taxon>
        <taxon>Pseudomonadati</taxon>
        <taxon>Pseudomonadota</taxon>
        <taxon>Alphaproteobacteria</taxon>
        <taxon>Hyphomicrobiales</taxon>
        <taxon>Phyllobacteriaceae</taxon>
        <taxon>Mesorhizobium</taxon>
    </lineage>
</organism>
<keyword evidence="1" id="KW-0732">Signal</keyword>
<feature type="chain" id="PRO_5043952839" evidence="1">
    <location>
        <begin position="19"/>
        <end position="148"/>
    </location>
</feature>
<accession>A0AAU8CLN0</accession>
<evidence type="ECO:0000313" key="2">
    <source>
        <dbReference type="EMBL" id="XCG47785.1"/>
    </source>
</evidence>
<feature type="signal peptide" evidence="1">
    <location>
        <begin position="1"/>
        <end position="18"/>
    </location>
</feature>